<protein>
    <submittedName>
        <fullName evidence="2">Uncharacterized protein</fullName>
    </submittedName>
</protein>
<sequence>MLMSSTSHSSPNINPTVAASVPKKRLNAQSKQLLPSETRDHRQGPPNSSDGHLDPSSVHAYRAAVQHIPSANPPTTTVIYQLGQQHQSSFGYPKVSHYTLVPSPCIYRHTPSGPDST</sequence>
<evidence type="ECO:0000313" key="2">
    <source>
        <dbReference type="EMBL" id="TGZ70018.1"/>
    </source>
</evidence>
<gene>
    <name evidence="2" type="ORF">CRM22_003418</name>
</gene>
<proteinExistence type="predicted"/>
<feature type="region of interest" description="Disordered" evidence="1">
    <location>
        <begin position="1"/>
        <end position="58"/>
    </location>
</feature>
<comment type="caution">
    <text evidence="2">The sequence shown here is derived from an EMBL/GenBank/DDBJ whole genome shotgun (WGS) entry which is preliminary data.</text>
</comment>
<accession>A0A4S2M7G3</accession>
<dbReference type="EMBL" id="SJOL01005652">
    <property type="protein sequence ID" value="TGZ70018.1"/>
    <property type="molecule type" value="Genomic_DNA"/>
</dbReference>
<dbReference type="Proteomes" id="UP000308267">
    <property type="component" value="Unassembled WGS sequence"/>
</dbReference>
<feature type="compositionally biased region" description="Polar residues" evidence="1">
    <location>
        <begin position="1"/>
        <end position="17"/>
    </location>
</feature>
<organism evidence="2 3">
    <name type="scientific">Opisthorchis felineus</name>
    <dbReference type="NCBI Taxonomy" id="147828"/>
    <lineage>
        <taxon>Eukaryota</taxon>
        <taxon>Metazoa</taxon>
        <taxon>Spiralia</taxon>
        <taxon>Lophotrochozoa</taxon>
        <taxon>Platyhelminthes</taxon>
        <taxon>Trematoda</taxon>
        <taxon>Digenea</taxon>
        <taxon>Opisthorchiida</taxon>
        <taxon>Opisthorchiata</taxon>
        <taxon>Opisthorchiidae</taxon>
        <taxon>Opisthorchis</taxon>
    </lineage>
</organism>
<evidence type="ECO:0000313" key="3">
    <source>
        <dbReference type="Proteomes" id="UP000308267"/>
    </source>
</evidence>
<dbReference type="AlphaFoldDB" id="A0A4S2M7G3"/>
<reference evidence="2 3" key="1">
    <citation type="journal article" date="2019" name="BMC Genomics">
        <title>New insights from Opisthorchis felineus genome: update on genomics of the epidemiologically important liver flukes.</title>
        <authorList>
            <person name="Ershov N.I."/>
            <person name="Mordvinov V.A."/>
            <person name="Prokhortchouk E.B."/>
            <person name="Pakharukova M.Y."/>
            <person name="Gunbin K.V."/>
            <person name="Ustyantsev K."/>
            <person name="Genaev M.A."/>
            <person name="Blinov A.G."/>
            <person name="Mazur A."/>
            <person name="Boulygina E."/>
            <person name="Tsygankova S."/>
            <person name="Khrameeva E."/>
            <person name="Chekanov N."/>
            <person name="Fan G."/>
            <person name="Xiao A."/>
            <person name="Zhang H."/>
            <person name="Xu X."/>
            <person name="Yang H."/>
            <person name="Solovyev V."/>
            <person name="Lee S.M."/>
            <person name="Liu X."/>
            <person name="Afonnikov D.A."/>
            <person name="Skryabin K.G."/>
        </authorList>
    </citation>
    <scope>NUCLEOTIDE SEQUENCE [LARGE SCALE GENOMIC DNA]</scope>
    <source>
        <strain evidence="2">AK-0245</strain>
        <tissue evidence="2">Whole organism</tissue>
    </source>
</reference>
<name>A0A4S2M7G3_OPIFE</name>
<keyword evidence="3" id="KW-1185">Reference proteome</keyword>
<evidence type="ECO:0000256" key="1">
    <source>
        <dbReference type="SAM" id="MobiDB-lite"/>
    </source>
</evidence>